<dbReference type="InterPro" id="IPR016181">
    <property type="entry name" value="Acyl_CoA_acyltransferase"/>
</dbReference>
<keyword evidence="5" id="KW-1185">Reference proteome</keyword>
<dbReference type="InterPro" id="IPR000182">
    <property type="entry name" value="GNAT_dom"/>
</dbReference>
<protein>
    <submittedName>
        <fullName evidence="4">Phosphinothricin N-acetyltransferase</fullName>
    </submittedName>
</protein>
<name>A0AA39X6W7_9PEZI</name>
<dbReference type="Proteomes" id="UP001175001">
    <property type="component" value="Unassembled WGS sequence"/>
</dbReference>
<dbReference type="CDD" id="cd04301">
    <property type="entry name" value="NAT_SF"/>
    <property type="match status" value="1"/>
</dbReference>
<dbReference type="AlphaFoldDB" id="A0AA39X6W7"/>
<evidence type="ECO:0000256" key="1">
    <source>
        <dbReference type="ARBA" id="ARBA00022679"/>
    </source>
</evidence>
<evidence type="ECO:0000256" key="2">
    <source>
        <dbReference type="ARBA" id="ARBA00023315"/>
    </source>
</evidence>
<dbReference type="PANTHER" id="PTHR43072">
    <property type="entry name" value="N-ACETYLTRANSFERASE"/>
    <property type="match status" value="1"/>
</dbReference>
<dbReference type="PANTHER" id="PTHR43072:SF23">
    <property type="entry name" value="UPF0039 PROTEIN C11D3.02C"/>
    <property type="match status" value="1"/>
</dbReference>
<accession>A0AA39X6W7</accession>
<evidence type="ECO:0000313" key="4">
    <source>
        <dbReference type="EMBL" id="KAK0628062.1"/>
    </source>
</evidence>
<evidence type="ECO:0000313" key="5">
    <source>
        <dbReference type="Proteomes" id="UP001175001"/>
    </source>
</evidence>
<feature type="domain" description="N-acetyltransferase" evidence="3">
    <location>
        <begin position="29"/>
        <end position="215"/>
    </location>
</feature>
<comment type="caution">
    <text evidence="4">The sequence shown here is derived from an EMBL/GenBank/DDBJ whole genome shotgun (WGS) entry which is preliminary data.</text>
</comment>
<dbReference type="PROSITE" id="PS51186">
    <property type="entry name" value="GNAT"/>
    <property type="match status" value="1"/>
</dbReference>
<organism evidence="4 5">
    <name type="scientific">Lasiodiplodia hormozganensis</name>
    <dbReference type="NCBI Taxonomy" id="869390"/>
    <lineage>
        <taxon>Eukaryota</taxon>
        <taxon>Fungi</taxon>
        <taxon>Dikarya</taxon>
        <taxon>Ascomycota</taxon>
        <taxon>Pezizomycotina</taxon>
        <taxon>Dothideomycetes</taxon>
        <taxon>Dothideomycetes incertae sedis</taxon>
        <taxon>Botryosphaeriales</taxon>
        <taxon>Botryosphaeriaceae</taxon>
        <taxon>Lasiodiplodia</taxon>
    </lineage>
</organism>
<dbReference type="GO" id="GO:0016747">
    <property type="term" value="F:acyltransferase activity, transferring groups other than amino-acyl groups"/>
    <property type="evidence" value="ECO:0007669"/>
    <property type="project" value="InterPro"/>
</dbReference>
<keyword evidence="1" id="KW-0808">Transferase</keyword>
<evidence type="ECO:0000259" key="3">
    <source>
        <dbReference type="PROSITE" id="PS51186"/>
    </source>
</evidence>
<dbReference type="EMBL" id="JAUJDW010000130">
    <property type="protein sequence ID" value="KAK0628062.1"/>
    <property type="molecule type" value="Genomic_DNA"/>
</dbReference>
<gene>
    <name evidence="4" type="primary">pat</name>
    <name evidence="4" type="ORF">DIS24_g10860</name>
</gene>
<proteinExistence type="predicted"/>
<dbReference type="SUPFAM" id="SSF55729">
    <property type="entry name" value="Acyl-CoA N-acyltransferases (Nat)"/>
    <property type="match status" value="1"/>
</dbReference>
<reference evidence="4" key="1">
    <citation type="submission" date="2023-06" db="EMBL/GenBank/DDBJ databases">
        <title>Multi-omics analyses reveal the molecular pathogenesis toolkit of Lasiodiplodia hormozganensis, a cross-kingdom pathogen.</title>
        <authorList>
            <person name="Felix C."/>
            <person name="Meneses R."/>
            <person name="Goncalves M.F.M."/>
            <person name="Tilleman L."/>
            <person name="Duarte A.S."/>
            <person name="Jorrin-Novo J.V."/>
            <person name="Van De Peer Y."/>
            <person name="Deforce D."/>
            <person name="Van Nieuwerburgh F."/>
            <person name="Esteves A.C."/>
            <person name="Alves A."/>
        </authorList>
    </citation>
    <scope>NUCLEOTIDE SEQUENCE</scope>
    <source>
        <strain evidence="4">CBS 339.90</strain>
    </source>
</reference>
<sequence>MAHPPMDQMDQADHAQLALTSHPVMSPDFTLRPARESDIPALNAIHAHYVQHTVATFTTTPLRDIDFLVAFRTVRAAKLPYLVAAHASNAPIGYVYVSPFRGAKQAYRQTVEFSIFCHPEHKGKGIGSALLERLLAVLRNPEEWGEEWIGAVWRGDEGRVRQVIGCMALDEQGRKGGWGLKEFYEDFGFKQSGHLKGVGKKFDRWIDTVYMQLSL</sequence>
<dbReference type="Gene3D" id="3.40.630.30">
    <property type="match status" value="1"/>
</dbReference>
<dbReference type="Pfam" id="PF00583">
    <property type="entry name" value="Acetyltransf_1"/>
    <property type="match status" value="1"/>
</dbReference>
<keyword evidence="2" id="KW-0012">Acyltransferase</keyword>